<name>A0AAN5D7A2_9BILA</name>
<evidence type="ECO:0000256" key="2">
    <source>
        <dbReference type="ARBA" id="ARBA00012544"/>
    </source>
</evidence>
<evidence type="ECO:0000256" key="7">
    <source>
        <dbReference type="SAM" id="Phobius"/>
    </source>
</evidence>
<reference evidence="9" key="1">
    <citation type="submission" date="2022-10" db="EMBL/GenBank/DDBJ databases">
        <title>Genome assembly of Pristionchus species.</title>
        <authorList>
            <person name="Yoshida K."/>
            <person name="Sommer R.J."/>
        </authorList>
    </citation>
    <scope>NUCLEOTIDE SEQUENCE [LARGE SCALE GENOMIC DNA]</scope>
    <source>
        <strain evidence="9">RS5460</strain>
    </source>
</reference>
<keyword evidence="5" id="KW-0732">Signal</keyword>
<dbReference type="CDD" id="cd03784">
    <property type="entry name" value="GT1_Gtf-like"/>
    <property type="match status" value="1"/>
</dbReference>
<feature type="transmembrane region" description="Helical" evidence="7">
    <location>
        <begin position="363"/>
        <end position="383"/>
    </location>
</feature>
<feature type="non-terminal residue" evidence="8">
    <location>
        <position position="384"/>
    </location>
</feature>
<dbReference type="AlphaFoldDB" id="A0AAN5D7A2"/>
<gene>
    <name evidence="8" type="ORF">PMAYCL1PPCAC_27560</name>
</gene>
<organism evidence="8 9">
    <name type="scientific">Pristionchus mayeri</name>
    <dbReference type="NCBI Taxonomy" id="1317129"/>
    <lineage>
        <taxon>Eukaryota</taxon>
        <taxon>Metazoa</taxon>
        <taxon>Ecdysozoa</taxon>
        <taxon>Nematoda</taxon>
        <taxon>Chromadorea</taxon>
        <taxon>Rhabditida</taxon>
        <taxon>Rhabditina</taxon>
        <taxon>Diplogasteromorpha</taxon>
        <taxon>Diplogasteroidea</taxon>
        <taxon>Neodiplogasteridae</taxon>
        <taxon>Pristionchus</taxon>
    </lineage>
</organism>
<evidence type="ECO:0000256" key="3">
    <source>
        <dbReference type="ARBA" id="ARBA00022676"/>
    </source>
</evidence>
<evidence type="ECO:0000313" key="8">
    <source>
        <dbReference type="EMBL" id="GMR57365.1"/>
    </source>
</evidence>
<keyword evidence="9" id="KW-1185">Reference proteome</keyword>
<accession>A0AAN5D7A2</accession>
<keyword evidence="3" id="KW-0328">Glycosyltransferase</keyword>
<keyword evidence="7" id="KW-0472">Membrane</keyword>
<dbReference type="Pfam" id="PF00201">
    <property type="entry name" value="UDPGT"/>
    <property type="match status" value="1"/>
</dbReference>
<dbReference type="EC" id="2.4.1.17" evidence="2"/>
<dbReference type="Gene3D" id="3.40.50.2000">
    <property type="entry name" value="Glycogen Phosphorylase B"/>
    <property type="match status" value="1"/>
</dbReference>
<dbReference type="InterPro" id="IPR050271">
    <property type="entry name" value="UDP-glycosyltransferase"/>
</dbReference>
<dbReference type="FunFam" id="3.40.50.2000:FF:000201">
    <property type="entry name" value="UDP-glucuronosyltransferase"/>
    <property type="match status" value="1"/>
</dbReference>
<comment type="similarity">
    <text evidence="1">Belongs to the UDP-glycosyltransferase family.</text>
</comment>
<comment type="caution">
    <text evidence="8">The sequence shown here is derived from an EMBL/GenBank/DDBJ whole genome shotgun (WGS) entry which is preliminary data.</text>
</comment>
<dbReference type="InterPro" id="IPR002213">
    <property type="entry name" value="UDP_glucos_trans"/>
</dbReference>
<evidence type="ECO:0000256" key="6">
    <source>
        <dbReference type="ARBA" id="ARBA00047475"/>
    </source>
</evidence>
<sequence length="384" mass="43006">SATVRHPGLLEELRAEKFDAAFSETLDLCGFGLFELLGIDNFAVTQAMAIVDGTYYFTQTPANPAYVPTLMVAPSGDQMPFLDRVRNTISHFLMVLHNANTLRRYEPIFKQASPNFPSLQEAVQKNSLIFMNSDPLLDFPAPRSSRVIDIGGISVSFGHEKLNKTWSDILDLRPTTILLSFGTFVQSHAMPERYKTSIAEAFRSFPEVTFIWKYEKPSDRISEGADNIIDTTWVPQHDMLNDPRLTVFITHGGQGSVTEANTAGIPLIVIPVVTDQIRNANQVKKNGLGLVVDKESLETPDTLKSAIQNMLEDDSYREKAAKTAKMIAKKPFAARDVFVRNMEFLAEFGPLRQLDHYGAQLNFIQYYLIDVIVFLSIVVLIPIV</sequence>
<protein>
    <recommendedName>
        <fullName evidence="2">glucuronosyltransferase</fullName>
        <ecNumber evidence="2">2.4.1.17</ecNumber>
    </recommendedName>
</protein>
<dbReference type="SUPFAM" id="SSF53756">
    <property type="entry name" value="UDP-Glycosyltransferase/glycogen phosphorylase"/>
    <property type="match status" value="1"/>
</dbReference>
<evidence type="ECO:0000313" key="9">
    <source>
        <dbReference type="Proteomes" id="UP001328107"/>
    </source>
</evidence>
<dbReference type="Proteomes" id="UP001328107">
    <property type="component" value="Unassembled WGS sequence"/>
</dbReference>
<evidence type="ECO:0000256" key="5">
    <source>
        <dbReference type="ARBA" id="ARBA00022729"/>
    </source>
</evidence>
<feature type="non-terminal residue" evidence="8">
    <location>
        <position position="1"/>
    </location>
</feature>
<keyword evidence="4" id="KW-0808">Transferase</keyword>
<dbReference type="EMBL" id="BTRK01000006">
    <property type="protein sequence ID" value="GMR57365.1"/>
    <property type="molecule type" value="Genomic_DNA"/>
</dbReference>
<dbReference type="PANTHER" id="PTHR48043:SF23">
    <property type="entry name" value="UDP-GLUCURONOSYLTRANSFERASE"/>
    <property type="match status" value="1"/>
</dbReference>
<keyword evidence="7" id="KW-1133">Transmembrane helix</keyword>
<dbReference type="GO" id="GO:0015020">
    <property type="term" value="F:glucuronosyltransferase activity"/>
    <property type="evidence" value="ECO:0007669"/>
    <property type="project" value="UniProtKB-EC"/>
</dbReference>
<proteinExistence type="inferred from homology"/>
<evidence type="ECO:0000256" key="1">
    <source>
        <dbReference type="ARBA" id="ARBA00009995"/>
    </source>
</evidence>
<keyword evidence="7" id="KW-0812">Transmembrane</keyword>
<comment type="catalytic activity">
    <reaction evidence="6">
        <text>glucuronate acceptor + UDP-alpha-D-glucuronate = acceptor beta-D-glucuronoside + UDP + H(+)</text>
        <dbReference type="Rhea" id="RHEA:21032"/>
        <dbReference type="ChEBI" id="CHEBI:15378"/>
        <dbReference type="ChEBI" id="CHEBI:58052"/>
        <dbReference type="ChEBI" id="CHEBI:58223"/>
        <dbReference type="ChEBI" id="CHEBI:132367"/>
        <dbReference type="ChEBI" id="CHEBI:132368"/>
        <dbReference type="EC" id="2.4.1.17"/>
    </reaction>
</comment>
<evidence type="ECO:0000256" key="4">
    <source>
        <dbReference type="ARBA" id="ARBA00022679"/>
    </source>
</evidence>
<dbReference type="PANTHER" id="PTHR48043">
    <property type="entry name" value="EG:EG0003.4 PROTEIN-RELATED"/>
    <property type="match status" value="1"/>
</dbReference>